<sequence length="51" mass="5906">MPKCNKDSNALKFKGHDKYHQTQVLEPSKKLWLRKIISSNSSTMENNNDVT</sequence>
<proteinExistence type="predicted"/>
<name>A0A2P2M2L3_RHIMU</name>
<accession>A0A2P2M2L3</accession>
<organism evidence="1">
    <name type="scientific">Rhizophora mucronata</name>
    <name type="common">Asiatic mangrove</name>
    <dbReference type="NCBI Taxonomy" id="61149"/>
    <lineage>
        <taxon>Eukaryota</taxon>
        <taxon>Viridiplantae</taxon>
        <taxon>Streptophyta</taxon>
        <taxon>Embryophyta</taxon>
        <taxon>Tracheophyta</taxon>
        <taxon>Spermatophyta</taxon>
        <taxon>Magnoliopsida</taxon>
        <taxon>eudicotyledons</taxon>
        <taxon>Gunneridae</taxon>
        <taxon>Pentapetalae</taxon>
        <taxon>rosids</taxon>
        <taxon>fabids</taxon>
        <taxon>Malpighiales</taxon>
        <taxon>Rhizophoraceae</taxon>
        <taxon>Rhizophora</taxon>
    </lineage>
</organism>
<dbReference type="EMBL" id="GGEC01043976">
    <property type="protein sequence ID" value="MBX24460.1"/>
    <property type="molecule type" value="Transcribed_RNA"/>
</dbReference>
<evidence type="ECO:0000313" key="1">
    <source>
        <dbReference type="EMBL" id="MBX24460.1"/>
    </source>
</evidence>
<reference evidence="1" key="1">
    <citation type="submission" date="2018-02" db="EMBL/GenBank/DDBJ databases">
        <title>Rhizophora mucronata_Transcriptome.</title>
        <authorList>
            <person name="Meera S.P."/>
            <person name="Sreeshan A."/>
            <person name="Augustine A."/>
        </authorList>
    </citation>
    <scope>NUCLEOTIDE SEQUENCE</scope>
    <source>
        <tissue evidence="1">Leaf</tissue>
    </source>
</reference>
<protein>
    <submittedName>
        <fullName evidence="1">Uncharacterized protein</fullName>
    </submittedName>
</protein>
<dbReference type="AlphaFoldDB" id="A0A2P2M2L3"/>